<sequence length="62" mass="7120">LIRLQTSVFSSHRGAYRRIARDQVSPFFDDWPAVEEKLKVMLSGNELTPEQEALKTALENDD</sequence>
<dbReference type="EMBL" id="DAANQF010000067">
    <property type="protein sequence ID" value="HAD0946223.1"/>
    <property type="molecule type" value="Genomic_DNA"/>
</dbReference>
<name>A0A709F8Q8_SALTM</name>
<reference evidence="1" key="1">
    <citation type="journal article" date="2018" name="Genome Biol.">
        <title>SKESA: strategic k-mer extension for scrupulous assemblies.</title>
        <authorList>
            <person name="Souvorov A."/>
            <person name="Agarwala R."/>
            <person name="Lipman D.J."/>
        </authorList>
    </citation>
    <scope>NUCLEOTIDE SEQUENCE</scope>
    <source>
        <strain evidence="1">Tha14</strain>
    </source>
</reference>
<accession>A0A709F8Q8</accession>
<organism evidence="1">
    <name type="scientific">Salmonella typhimurium</name>
    <dbReference type="NCBI Taxonomy" id="90371"/>
    <lineage>
        <taxon>Bacteria</taxon>
        <taxon>Pseudomonadati</taxon>
        <taxon>Pseudomonadota</taxon>
        <taxon>Gammaproteobacteria</taxon>
        <taxon>Enterobacterales</taxon>
        <taxon>Enterobacteriaceae</taxon>
        <taxon>Salmonella</taxon>
    </lineage>
</organism>
<reference evidence="1" key="2">
    <citation type="submission" date="2019-08" db="EMBL/GenBank/DDBJ databases">
        <authorList>
            <consortium name="NCBI Pathogen Detection Project"/>
        </authorList>
    </citation>
    <scope>NUCLEOTIDE SEQUENCE</scope>
    <source>
        <strain evidence="1">Tha14</strain>
    </source>
</reference>
<comment type="caution">
    <text evidence="1">The sequence shown here is derived from an EMBL/GenBank/DDBJ whole genome shotgun (WGS) entry which is preliminary data.</text>
</comment>
<dbReference type="AlphaFoldDB" id="A0A709F8Q8"/>
<protein>
    <submittedName>
        <fullName evidence="1">Uncharacterized protein</fullName>
    </submittedName>
</protein>
<gene>
    <name evidence="1" type="ORF">G0L98_23875</name>
</gene>
<evidence type="ECO:0000313" key="1">
    <source>
        <dbReference type="EMBL" id="HAD0946223.1"/>
    </source>
</evidence>
<feature type="non-terminal residue" evidence="1">
    <location>
        <position position="1"/>
    </location>
</feature>
<proteinExistence type="predicted"/>